<comment type="function">
    <text evidence="1">Component of the MICOS complex, a large protein complex of the mitochondrial inner membrane that plays crucial roles in the maintenance of crista junctions, inner membrane architecture, and formation of contact sites to the outer membrane.</text>
</comment>
<evidence type="ECO:0000256" key="2">
    <source>
        <dbReference type="ARBA" id="ARBA00022707"/>
    </source>
</evidence>
<keyword evidence="3" id="KW-0999">Mitochondrion inner membrane</keyword>
<keyword evidence="5" id="KW-0496">Mitochondrion</keyword>
<comment type="similarity">
    <text evidence="10">Belongs to the MICOS complex subunit Mic19 family. Metazoan Mic25 subfamily.</text>
</comment>
<evidence type="ECO:0000256" key="6">
    <source>
        <dbReference type="ARBA" id="ARBA00023136"/>
    </source>
</evidence>
<reference evidence="13" key="2">
    <citation type="submission" date="2025-09" db="UniProtKB">
        <authorList>
            <consortium name="Ensembl"/>
        </authorList>
    </citation>
    <scope>IDENTIFICATION</scope>
</reference>
<evidence type="ECO:0000256" key="11">
    <source>
        <dbReference type="SAM" id="Coils"/>
    </source>
</evidence>
<evidence type="ECO:0008006" key="15">
    <source>
        <dbReference type="Google" id="ProtNLM"/>
    </source>
</evidence>
<sequence>MGGSESTRRKVSFGLDEEEKVTVIHGVKLSGELMQRMRDSQGTDGVNPPQPGSHKPAPGPRPGPTAAEAQEELRRKFEREQAQVQEQLFRLAQREREAAAATAGRKGEAHDGLNPAVLREKGKTHEELMKAKQLAKQLERKEAELQHLAAFYKEQLHILEKKNLDYYQQTSEQYNEAADKAEAHIKHNYKNITNKKRVRTPAALSNAGPRPAVSICPELQAQVLHCYKENQQQTLHCSTVAKEYMDCIQAAKKTLLINHG</sequence>
<evidence type="ECO:0000256" key="1">
    <source>
        <dbReference type="ARBA" id="ARBA00002689"/>
    </source>
</evidence>
<evidence type="ECO:0000256" key="4">
    <source>
        <dbReference type="ARBA" id="ARBA00023054"/>
    </source>
</evidence>
<keyword evidence="4 11" id="KW-0175">Coiled coil</keyword>
<dbReference type="PANTHER" id="PTHR47609">
    <property type="entry name" value="MICOS COMPLEX SUBUNIT MIC25"/>
    <property type="match status" value="1"/>
</dbReference>
<accession>A0A8C8CTW8</accession>
<dbReference type="Pfam" id="PF05300">
    <property type="entry name" value="MIC19_MIC25"/>
    <property type="match status" value="1"/>
</dbReference>
<keyword evidence="8" id="KW-0449">Lipoprotein</keyword>
<feature type="region of interest" description="Disordered" evidence="12">
    <location>
        <begin position="27"/>
        <end position="77"/>
    </location>
</feature>
<evidence type="ECO:0000313" key="14">
    <source>
        <dbReference type="Proteomes" id="UP000694402"/>
    </source>
</evidence>
<comment type="subcellular location">
    <subcellularLocation>
        <location evidence="9">Mitochondrion inner membrane</location>
        <topology evidence="9">Lipid-anchor</topology>
    </subcellularLocation>
</comment>
<reference evidence="13" key="1">
    <citation type="submission" date="2025-08" db="UniProtKB">
        <authorList>
            <consortium name="Ensembl"/>
        </authorList>
    </citation>
    <scope>IDENTIFICATION</scope>
</reference>
<gene>
    <name evidence="13" type="primary">chchd6b</name>
</gene>
<dbReference type="GeneTree" id="ENSGT00390000000903"/>
<evidence type="ECO:0000256" key="9">
    <source>
        <dbReference type="ARBA" id="ARBA00034476"/>
    </source>
</evidence>
<dbReference type="InterPro" id="IPR007964">
    <property type="entry name" value="MIC19/MIC25"/>
</dbReference>
<evidence type="ECO:0000256" key="12">
    <source>
        <dbReference type="SAM" id="MobiDB-lite"/>
    </source>
</evidence>
<dbReference type="GO" id="GO:0061617">
    <property type="term" value="C:MICOS complex"/>
    <property type="evidence" value="ECO:0007669"/>
    <property type="project" value="InterPro"/>
</dbReference>
<organism evidence="13 14">
    <name type="scientific">Oncorhynchus tshawytscha</name>
    <name type="common">Chinook salmon</name>
    <name type="synonym">Salmo tshawytscha</name>
    <dbReference type="NCBI Taxonomy" id="74940"/>
    <lineage>
        <taxon>Eukaryota</taxon>
        <taxon>Metazoa</taxon>
        <taxon>Chordata</taxon>
        <taxon>Craniata</taxon>
        <taxon>Vertebrata</taxon>
        <taxon>Euteleostomi</taxon>
        <taxon>Actinopterygii</taxon>
        <taxon>Neopterygii</taxon>
        <taxon>Teleostei</taxon>
        <taxon>Protacanthopterygii</taxon>
        <taxon>Salmoniformes</taxon>
        <taxon>Salmonidae</taxon>
        <taxon>Salmoninae</taxon>
        <taxon>Oncorhynchus</taxon>
    </lineage>
</organism>
<evidence type="ECO:0000256" key="10">
    <source>
        <dbReference type="ARBA" id="ARBA00034480"/>
    </source>
</evidence>
<evidence type="ECO:0000256" key="5">
    <source>
        <dbReference type="ARBA" id="ARBA00023128"/>
    </source>
</evidence>
<evidence type="ECO:0000256" key="3">
    <source>
        <dbReference type="ARBA" id="ARBA00022792"/>
    </source>
</evidence>
<evidence type="ECO:0000313" key="13">
    <source>
        <dbReference type="Ensembl" id="ENSOTSP00005013282.2"/>
    </source>
</evidence>
<proteinExistence type="inferred from homology"/>
<evidence type="ECO:0000256" key="8">
    <source>
        <dbReference type="ARBA" id="ARBA00023288"/>
    </source>
</evidence>
<evidence type="ECO:0000256" key="7">
    <source>
        <dbReference type="ARBA" id="ARBA00023157"/>
    </source>
</evidence>
<dbReference type="InterPro" id="IPR042860">
    <property type="entry name" value="MIC25"/>
</dbReference>
<dbReference type="PANTHER" id="PTHR47609:SF1">
    <property type="entry name" value="MICOS COMPLEX SUBUNIT MIC25"/>
    <property type="match status" value="1"/>
</dbReference>
<protein>
    <recommendedName>
        <fullName evidence="15">Coiled-coil-helix-coiled-coil-helix domain containing 6b</fullName>
    </recommendedName>
</protein>
<dbReference type="AlphaFoldDB" id="A0A8C8CTW8"/>
<dbReference type="Ensembl" id="ENSOTST00005014523.2">
    <property type="protein sequence ID" value="ENSOTSP00005013282.2"/>
    <property type="gene ID" value="ENSOTSG00005006767.2"/>
</dbReference>
<dbReference type="Proteomes" id="UP000694402">
    <property type="component" value="Unassembled WGS sequence"/>
</dbReference>
<keyword evidence="6" id="KW-0472">Membrane</keyword>
<name>A0A8C8CTW8_ONCTS</name>
<keyword evidence="14" id="KW-1185">Reference proteome</keyword>
<keyword evidence="7" id="KW-1015">Disulfide bond</keyword>
<keyword evidence="2" id="KW-0519">Myristate</keyword>
<feature type="coiled-coil region" evidence="11">
    <location>
        <begin position="121"/>
        <end position="155"/>
    </location>
</feature>